<dbReference type="AlphaFoldDB" id="A0A2K2HC39"/>
<sequence length="280" mass="31082">MNRACHLQPFESFGESLPLALEAIGAREILAEQQTIIIKPNLVTDDPPPVTLPVGAAMVLVRWLRKQTRARIILAEGTGDQLHSTIKVFDHLGYMDLAERYDLKLIDLNEAPAVELSRDDCPIFPQLYLPEILSDSFVISFAVLKEHSLADVTLSMKNMVGCAPPRFYQQGGMWKKSAFHRQIHEAILDLNRYRKPDLALIDASVGMRDHHLTGRPCDPPPHRLIAGFDPVAVDAAGAMLLGKNWRDIPHIARADGELGNAMAGETAYQMAEEPNSKAKH</sequence>
<organism evidence="2 3">
    <name type="scientific">Geothermobacter hydrogeniphilus</name>
    <dbReference type="NCBI Taxonomy" id="1969733"/>
    <lineage>
        <taxon>Bacteria</taxon>
        <taxon>Pseudomonadati</taxon>
        <taxon>Thermodesulfobacteriota</taxon>
        <taxon>Desulfuromonadia</taxon>
        <taxon>Desulfuromonadales</taxon>
        <taxon>Geothermobacteraceae</taxon>
        <taxon>Geothermobacter</taxon>
    </lineage>
</organism>
<name>A0A2K2HC39_9BACT</name>
<dbReference type="EMBL" id="PPFX01000008">
    <property type="protein sequence ID" value="PNU20779.1"/>
    <property type="molecule type" value="Genomic_DNA"/>
</dbReference>
<gene>
    <name evidence="2" type="ORF">C2E25_05150</name>
</gene>
<comment type="caution">
    <text evidence="2">The sequence shown here is derived from an EMBL/GenBank/DDBJ whole genome shotgun (WGS) entry which is preliminary data.</text>
</comment>
<evidence type="ECO:0000259" key="1">
    <source>
        <dbReference type="Pfam" id="PF04015"/>
    </source>
</evidence>
<proteinExistence type="predicted"/>
<protein>
    <recommendedName>
        <fullName evidence="1">DUF362 domain-containing protein</fullName>
    </recommendedName>
</protein>
<evidence type="ECO:0000313" key="3">
    <source>
        <dbReference type="Proteomes" id="UP000236340"/>
    </source>
</evidence>
<dbReference type="Pfam" id="PF04015">
    <property type="entry name" value="DUF362"/>
    <property type="match status" value="1"/>
</dbReference>
<accession>A0A2K2HC39</accession>
<evidence type="ECO:0000313" key="2">
    <source>
        <dbReference type="EMBL" id="PNU20779.1"/>
    </source>
</evidence>
<dbReference type="Proteomes" id="UP000236340">
    <property type="component" value="Unassembled WGS sequence"/>
</dbReference>
<reference evidence="2 3" key="1">
    <citation type="journal article" date="2018" name="Genome Announc.">
        <title>Genome Sequence of Geothermobacter sp. HR-1 Iron Reducer from the Loihi Seamount.</title>
        <authorList>
            <person name="Smith H."/>
            <person name="Abuyen K."/>
            <person name="Tremblay J."/>
            <person name="Savalia P."/>
            <person name="Perez-Rodriguez I."/>
            <person name="Emerson D."/>
            <person name="Tully B."/>
            <person name="Amend J."/>
        </authorList>
    </citation>
    <scope>NUCLEOTIDE SEQUENCE [LARGE SCALE GENOMIC DNA]</scope>
    <source>
        <strain evidence="2 3">HR-1</strain>
    </source>
</reference>
<feature type="domain" description="DUF362" evidence="1">
    <location>
        <begin position="36"/>
        <end position="238"/>
    </location>
</feature>
<dbReference type="RefSeq" id="WP_103114720.1">
    <property type="nucleotide sequence ID" value="NZ_PPFX01000008.1"/>
</dbReference>
<dbReference type="InterPro" id="IPR007160">
    <property type="entry name" value="DUF362"/>
</dbReference>
<dbReference type="OrthoDB" id="9785671at2"/>